<dbReference type="PANTHER" id="PTHR22993:SF9">
    <property type="entry name" value="FORMAMIDOPYRIMIDINE-DNA GLYCOSYLASE"/>
    <property type="match status" value="1"/>
</dbReference>
<proteinExistence type="inferred from homology"/>
<dbReference type="AlphaFoldDB" id="A0A7I8DGS3"/>
<name>A0A7I8DGS3_9FIRM</name>
<sequence length="273" mass="30541">MLEIPESSTIALQLNEAVQGKVIKLVEANKSPHKFAWYFGDPEDYNSLLAGKKIGTSFARGGMVEIEAGDCRIVLGDGAALRFYGDSRDVPKKNQLYIEFTDKSALAATIQMYGGLWAFKEGQNDNPYYLGSCEKPSPLSHEFSYEYFKGLNNEALQNKSVKAFLATEQRIPGVGNGVIQDILFKAGFHPKRKMNSLTEEDMSNLYQTLKEVLKEMTENGGRDTEKDLYGNKGGYMTYLSKNTYGEPCTKCGYLIHKENFLGGTIYFCEHCQS</sequence>
<feature type="domain" description="FPG-type" evidence="13">
    <location>
        <begin position="227"/>
        <end position="273"/>
    </location>
</feature>
<evidence type="ECO:0000256" key="7">
    <source>
        <dbReference type="ARBA" id="ARBA00023125"/>
    </source>
</evidence>
<keyword evidence="4 12" id="KW-0863">Zinc-finger</keyword>
<dbReference type="Gene3D" id="1.10.8.50">
    <property type="match status" value="1"/>
</dbReference>
<dbReference type="Pfam" id="PF06831">
    <property type="entry name" value="H2TH"/>
    <property type="match status" value="1"/>
</dbReference>
<dbReference type="RefSeq" id="WP_185258104.1">
    <property type="nucleotide sequence ID" value="NZ_AP023368.1"/>
</dbReference>
<evidence type="ECO:0000256" key="6">
    <source>
        <dbReference type="ARBA" id="ARBA00022833"/>
    </source>
</evidence>
<dbReference type="InterPro" id="IPR000214">
    <property type="entry name" value="Znf_DNA_glyclase/AP_lyase"/>
</dbReference>
<comment type="similarity">
    <text evidence="1">Belongs to the FPG family.</text>
</comment>
<evidence type="ECO:0000256" key="9">
    <source>
        <dbReference type="ARBA" id="ARBA00023239"/>
    </source>
</evidence>
<evidence type="ECO:0000256" key="1">
    <source>
        <dbReference type="ARBA" id="ARBA00009409"/>
    </source>
</evidence>
<dbReference type="SMART" id="SM01232">
    <property type="entry name" value="H2TH"/>
    <property type="match status" value="1"/>
</dbReference>
<reference evidence="14 15" key="2">
    <citation type="submission" date="2020-08" db="EMBL/GenBank/DDBJ databases">
        <authorList>
            <person name="Ueki A."/>
            <person name="Tonouchi A."/>
        </authorList>
    </citation>
    <scope>NUCLEOTIDE SEQUENCE [LARGE SCALE GENOMIC DNA]</scope>
    <source>
        <strain evidence="14 15">CTTW</strain>
    </source>
</reference>
<dbReference type="GO" id="GO:0003906">
    <property type="term" value="F:DNA-(apurinic or apyrimidinic site) endonuclease activity"/>
    <property type="evidence" value="ECO:0007669"/>
    <property type="project" value="InterPro"/>
</dbReference>
<keyword evidence="7" id="KW-0238">DNA-binding</keyword>
<dbReference type="PROSITE" id="PS51066">
    <property type="entry name" value="ZF_FPG_2"/>
    <property type="match status" value="1"/>
</dbReference>
<dbReference type="GO" id="GO:0008270">
    <property type="term" value="F:zinc ion binding"/>
    <property type="evidence" value="ECO:0007669"/>
    <property type="project" value="UniProtKB-KW"/>
</dbReference>
<gene>
    <name evidence="14" type="ORF">bsdcttw_07440</name>
</gene>
<dbReference type="Gene3D" id="3.20.190.10">
    <property type="entry name" value="MutM-like, N-terminal"/>
    <property type="match status" value="1"/>
</dbReference>
<evidence type="ECO:0000259" key="13">
    <source>
        <dbReference type="PROSITE" id="PS51066"/>
    </source>
</evidence>
<keyword evidence="11" id="KW-0326">Glycosidase</keyword>
<evidence type="ECO:0000256" key="2">
    <source>
        <dbReference type="ARBA" id="ARBA00022723"/>
    </source>
</evidence>
<organism evidence="14 15">
    <name type="scientific">Anaerocolumna chitinilytica</name>
    <dbReference type="NCBI Taxonomy" id="1727145"/>
    <lineage>
        <taxon>Bacteria</taxon>
        <taxon>Bacillati</taxon>
        <taxon>Bacillota</taxon>
        <taxon>Clostridia</taxon>
        <taxon>Lachnospirales</taxon>
        <taxon>Lachnospiraceae</taxon>
        <taxon>Anaerocolumna</taxon>
    </lineage>
</organism>
<accession>A0A7I8DGS3</accession>
<keyword evidence="5" id="KW-0378">Hydrolase</keyword>
<evidence type="ECO:0000256" key="5">
    <source>
        <dbReference type="ARBA" id="ARBA00022801"/>
    </source>
</evidence>
<keyword evidence="6" id="KW-0862">Zinc</keyword>
<evidence type="ECO:0000313" key="14">
    <source>
        <dbReference type="EMBL" id="BCJ97703.1"/>
    </source>
</evidence>
<dbReference type="PANTHER" id="PTHR22993">
    <property type="entry name" value="FORMAMIDOPYRIMIDINE-DNA GLYCOSYLASE"/>
    <property type="match status" value="1"/>
</dbReference>
<keyword evidence="15" id="KW-1185">Reference proteome</keyword>
<protein>
    <submittedName>
        <fullName evidence="14">Formamidopyrimidine-DNA glycosylase</fullName>
    </submittedName>
</protein>
<dbReference type="InterPro" id="IPR035937">
    <property type="entry name" value="FPG_N"/>
</dbReference>
<dbReference type="SUPFAM" id="SSF57716">
    <property type="entry name" value="Glucocorticoid receptor-like (DNA-binding domain)"/>
    <property type="match status" value="1"/>
</dbReference>
<dbReference type="SUPFAM" id="SSF81624">
    <property type="entry name" value="N-terminal domain of MutM-like DNA repair proteins"/>
    <property type="match status" value="1"/>
</dbReference>
<evidence type="ECO:0000256" key="11">
    <source>
        <dbReference type="ARBA" id="ARBA00023295"/>
    </source>
</evidence>
<evidence type="ECO:0000256" key="8">
    <source>
        <dbReference type="ARBA" id="ARBA00023204"/>
    </source>
</evidence>
<dbReference type="GO" id="GO:0016829">
    <property type="term" value="F:lyase activity"/>
    <property type="evidence" value="ECO:0007669"/>
    <property type="project" value="UniProtKB-KW"/>
</dbReference>
<dbReference type="InterPro" id="IPR015886">
    <property type="entry name" value="H2TH_FPG"/>
</dbReference>
<dbReference type="GO" id="GO:0034039">
    <property type="term" value="F:8-oxo-7,8-dihydroguanine DNA N-glycosylase activity"/>
    <property type="evidence" value="ECO:0007669"/>
    <property type="project" value="TreeGrafter"/>
</dbReference>
<keyword evidence="8" id="KW-0234">DNA repair</keyword>
<dbReference type="GO" id="GO:0006284">
    <property type="term" value="P:base-excision repair"/>
    <property type="evidence" value="ECO:0007669"/>
    <property type="project" value="InterPro"/>
</dbReference>
<evidence type="ECO:0000313" key="15">
    <source>
        <dbReference type="Proteomes" id="UP000515703"/>
    </source>
</evidence>
<keyword evidence="2" id="KW-0479">Metal-binding</keyword>
<evidence type="ECO:0000256" key="3">
    <source>
        <dbReference type="ARBA" id="ARBA00022763"/>
    </source>
</evidence>
<evidence type="ECO:0000256" key="10">
    <source>
        <dbReference type="ARBA" id="ARBA00023268"/>
    </source>
</evidence>
<dbReference type="Proteomes" id="UP000515703">
    <property type="component" value="Chromosome"/>
</dbReference>
<dbReference type="GO" id="GO:0003684">
    <property type="term" value="F:damaged DNA binding"/>
    <property type="evidence" value="ECO:0007669"/>
    <property type="project" value="InterPro"/>
</dbReference>
<evidence type="ECO:0000256" key="4">
    <source>
        <dbReference type="ARBA" id="ARBA00022771"/>
    </source>
</evidence>
<keyword evidence="10" id="KW-0511">Multifunctional enzyme</keyword>
<keyword evidence="3" id="KW-0227">DNA damage</keyword>
<dbReference type="EMBL" id="AP023368">
    <property type="protein sequence ID" value="BCJ97703.1"/>
    <property type="molecule type" value="Genomic_DNA"/>
</dbReference>
<dbReference type="InterPro" id="IPR010979">
    <property type="entry name" value="Ribosomal_uS13-like_H2TH"/>
</dbReference>
<evidence type="ECO:0000256" key="12">
    <source>
        <dbReference type="PROSITE-ProRule" id="PRU00391"/>
    </source>
</evidence>
<dbReference type="SUPFAM" id="SSF46946">
    <property type="entry name" value="S13-like H2TH domain"/>
    <property type="match status" value="1"/>
</dbReference>
<dbReference type="KEGG" id="acht:bsdcttw_07440"/>
<keyword evidence="9" id="KW-0456">Lyase</keyword>
<reference evidence="14 15" key="1">
    <citation type="submission" date="2020-08" db="EMBL/GenBank/DDBJ databases">
        <title>Draft genome sequencing of an Anaerocolumna strain isolated from anoxic soil subjected to BSD treatment.</title>
        <authorList>
            <person name="Uek A."/>
            <person name="Tonouchi A."/>
        </authorList>
    </citation>
    <scope>NUCLEOTIDE SEQUENCE [LARGE SCALE GENOMIC DNA]</scope>
    <source>
        <strain evidence="14 15">CTTW</strain>
    </source>
</reference>